<dbReference type="AlphaFoldDB" id="M9R9U9"/>
<proteinExistence type="predicted"/>
<dbReference type="OrthoDB" id="9793162at2"/>
<organism evidence="2 3">
    <name type="scientific">Octadecabacter antarcticus 307</name>
    <dbReference type="NCBI Taxonomy" id="391626"/>
    <lineage>
        <taxon>Bacteria</taxon>
        <taxon>Pseudomonadati</taxon>
        <taxon>Pseudomonadota</taxon>
        <taxon>Alphaproteobacteria</taxon>
        <taxon>Rhodobacterales</taxon>
        <taxon>Roseobacteraceae</taxon>
        <taxon>Octadecabacter</taxon>
    </lineage>
</organism>
<dbReference type="InterPro" id="IPR005135">
    <property type="entry name" value="Endo/exonuclease/phosphatase"/>
</dbReference>
<dbReference type="HOGENOM" id="CLU_030508_1_0_5"/>
<dbReference type="Pfam" id="PF03372">
    <property type="entry name" value="Exo_endo_phos"/>
    <property type="match status" value="1"/>
</dbReference>
<protein>
    <recommendedName>
        <fullName evidence="1">Endonuclease/exonuclease/phosphatase domain-containing protein</fullName>
    </recommendedName>
</protein>
<evidence type="ECO:0000313" key="2">
    <source>
        <dbReference type="EMBL" id="AGI69419.1"/>
    </source>
</evidence>
<feature type="domain" description="Endonuclease/exonuclease/phosphatase" evidence="1">
    <location>
        <begin position="47"/>
        <end position="268"/>
    </location>
</feature>
<reference evidence="2 3" key="1">
    <citation type="journal article" date="2013" name="PLoS ONE">
        <title>Poles Apart: Arctic and Antarctic Octadecabacter strains Share High Genome Plasticity and a New Type of Xanthorhodopsin.</title>
        <authorList>
            <person name="Vollmers J."/>
            <person name="Voget S."/>
            <person name="Dietrich S."/>
            <person name="Gollnow K."/>
            <person name="Smits M."/>
            <person name="Meyer K."/>
            <person name="Brinkhoff T."/>
            <person name="Simon M."/>
            <person name="Daniel R."/>
        </authorList>
    </citation>
    <scope>NUCLEOTIDE SEQUENCE [LARGE SCALE GENOMIC DNA]</scope>
    <source>
        <strain evidence="2 3">307</strain>
    </source>
</reference>
<evidence type="ECO:0000313" key="3">
    <source>
        <dbReference type="Proteomes" id="UP000005307"/>
    </source>
</evidence>
<dbReference type="GO" id="GO:0003824">
    <property type="term" value="F:catalytic activity"/>
    <property type="evidence" value="ECO:0007669"/>
    <property type="project" value="InterPro"/>
</dbReference>
<gene>
    <name evidence="2" type="ORF">OAN307_c39910</name>
</gene>
<dbReference type="SUPFAM" id="SSF56219">
    <property type="entry name" value="DNase I-like"/>
    <property type="match status" value="1"/>
</dbReference>
<accession>M9R9U9</accession>
<dbReference type="InterPro" id="IPR036691">
    <property type="entry name" value="Endo/exonu/phosph_ase_sf"/>
</dbReference>
<name>M9R9U9_9RHOB</name>
<dbReference type="STRING" id="391626.OAN307_c39910"/>
<sequence>MRIVQRWLKRFGILCAALVGVLIGMIACNSLPQPVQAPKPNTLRIATYNVHYIWLGRSQGDWSVGDWERRKGPLQTAFKTLDADVIGFQEMESFGRGQAPANLTLDWLESQNLDYAAAAVGDPSTFPSTQPIFYRKDRLLLRDQGWFFFSDTPDVIYSRTFNGSWPAFASWAEFEGRDGTIFRVYNLHTEYRSRSNRRLSAALVAQRIAEPMQRMPVFVIGDFNAIRGSATLGLLEDANVTFWPAQGSKFHFNRGLNLFPAIDRIGGSERIVPVGETFSVRGQFDGEWATDHYPVVGDFRVR</sequence>
<dbReference type="eggNOG" id="COG3568">
    <property type="taxonomic scope" value="Bacteria"/>
</dbReference>
<dbReference type="Gene3D" id="3.60.10.10">
    <property type="entry name" value="Endonuclease/exonuclease/phosphatase"/>
    <property type="match status" value="1"/>
</dbReference>
<dbReference type="EMBL" id="CP003740">
    <property type="protein sequence ID" value="AGI69419.1"/>
    <property type="molecule type" value="Genomic_DNA"/>
</dbReference>
<dbReference type="KEGG" id="oat:OAN307_c39910"/>
<dbReference type="RefSeq" id="WP_015501358.1">
    <property type="nucleotide sequence ID" value="NC_020911.1"/>
</dbReference>
<dbReference type="PROSITE" id="PS51257">
    <property type="entry name" value="PROKAR_LIPOPROTEIN"/>
    <property type="match status" value="1"/>
</dbReference>
<evidence type="ECO:0000259" key="1">
    <source>
        <dbReference type="Pfam" id="PF03372"/>
    </source>
</evidence>
<dbReference type="Proteomes" id="UP000005307">
    <property type="component" value="Chromosome"/>
</dbReference>
<keyword evidence="3" id="KW-1185">Reference proteome</keyword>